<name>A0A0A9E2E0_ARUDO</name>
<accession>A0A0A9E2E0</accession>
<sequence length="123" mass="13509">MALLKISTRDPVDGISPLFKASRICCRKDTNSFPFRVLPCTILGFTMDATSCFNCSRLCTYKGSSSLSSISHNFVLCRCGWGKLKAVLLSPITAKESLILLTSSIYLSPLSLGTRWRASFTIC</sequence>
<reference evidence="1" key="2">
    <citation type="journal article" date="2015" name="Data Brief">
        <title>Shoot transcriptome of the giant reed, Arundo donax.</title>
        <authorList>
            <person name="Barrero R.A."/>
            <person name="Guerrero F.D."/>
            <person name="Moolhuijzen P."/>
            <person name="Goolsby J.A."/>
            <person name="Tidwell J."/>
            <person name="Bellgard S.E."/>
            <person name="Bellgard M.I."/>
        </authorList>
    </citation>
    <scope>NUCLEOTIDE SEQUENCE</scope>
    <source>
        <tissue evidence="1">Shoot tissue taken approximately 20 cm above the soil surface</tissue>
    </source>
</reference>
<reference evidence="1" key="1">
    <citation type="submission" date="2014-09" db="EMBL/GenBank/DDBJ databases">
        <authorList>
            <person name="Magalhaes I.L.F."/>
            <person name="Oliveira U."/>
            <person name="Santos F.R."/>
            <person name="Vidigal T.H.D.A."/>
            <person name="Brescovit A.D."/>
            <person name="Santos A.J."/>
        </authorList>
    </citation>
    <scope>NUCLEOTIDE SEQUENCE</scope>
    <source>
        <tissue evidence="1">Shoot tissue taken approximately 20 cm above the soil surface</tissue>
    </source>
</reference>
<dbReference type="AlphaFoldDB" id="A0A0A9E2E0"/>
<protein>
    <submittedName>
        <fullName evidence="1">Uncharacterized protein</fullName>
    </submittedName>
</protein>
<dbReference type="EMBL" id="GBRH01202926">
    <property type="protein sequence ID" value="JAD94969.1"/>
    <property type="molecule type" value="Transcribed_RNA"/>
</dbReference>
<evidence type="ECO:0000313" key="1">
    <source>
        <dbReference type="EMBL" id="JAD94969.1"/>
    </source>
</evidence>
<proteinExistence type="predicted"/>
<organism evidence="1">
    <name type="scientific">Arundo donax</name>
    <name type="common">Giant reed</name>
    <name type="synonym">Donax arundinaceus</name>
    <dbReference type="NCBI Taxonomy" id="35708"/>
    <lineage>
        <taxon>Eukaryota</taxon>
        <taxon>Viridiplantae</taxon>
        <taxon>Streptophyta</taxon>
        <taxon>Embryophyta</taxon>
        <taxon>Tracheophyta</taxon>
        <taxon>Spermatophyta</taxon>
        <taxon>Magnoliopsida</taxon>
        <taxon>Liliopsida</taxon>
        <taxon>Poales</taxon>
        <taxon>Poaceae</taxon>
        <taxon>PACMAD clade</taxon>
        <taxon>Arundinoideae</taxon>
        <taxon>Arundineae</taxon>
        <taxon>Arundo</taxon>
    </lineage>
</organism>